<dbReference type="InterPro" id="IPR044925">
    <property type="entry name" value="His-Me_finger_sf"/>
</dbReference>
<keyword evidence="5" id="KW-0378">Hydrolase</keyword>
<reference evidence="5" key="1">
    <citation type="journal article" date="2015" name="PeerJ">
        <title>First genomic representation of candidate bacterial phylum KSB3 points to enhanced environmental sensing as a trigger of wastewater bulking.</title>
        <authorList>
            <person name="Sekiguchi Y."/>
            <person name="Ohashi A."/>
            <person name="Parks D.H."/>
            <person name="Yamauchi T."/>
            <person name="Tyson G.W."/>
            <person name="Hugenholtz P."/>
        </authorList>
    </citation>
    <scope>NUCLEOTIDE SEQUENCE [LARGE SCALE GENOMIC DNA]</scope>
</reference>
<dbReference type="Proteomes" id="UP000030700">
    <property type="component" value="Unassembled WGS sequence"/>
</dbReference>
<feature type="binding site" evidence="2">
    <location>
        <position position="178"/>
    </location>
    <ligand>
        <name>Mg(2+)</name>
        <dbReference type="ChEBI" id="CHEBI:18420"/>
        <note>catalytic</note>
    </ligand>
</feature>
<feature type="domain" description="DNA/RNA non-specific endonuclease/pyrophosphatase/phosphodiesterase" evidence="4">
    <location>
        <begin position="84"/>
        <end position="275"/>
    </location>
</feature>
<sequence length="292" mass="32233">MAQRKTTTASKSLLPAILGALLGMAMKKKGYISVAILAFIAGFMSHDWVVNELLPQWKSLETAKFSARNHRELGEPGKADQVLDRLGYSLGYNYATKSALWVSYILSADSASVDVGRSGNFYADKDIPEQYRVKPTDLTNSGYDKGHLAPSGSIDFSKEANKETFAMSNIVPQDPKMNREGWSAVEELERKLAGSKGKLYIIAGPVYAKNPKDVNGIPVPSKLYKVIYSYDAQKAIGFLMPNKPVGENEIWNYAVPVSSIEEETGLVFLDKLPADTQQRAKSKLDRAWWQAG</sequence>
<dbReference type="PANTHER" id="PTHR13966:SF5">
    <property type="entry name" value="ENDONUCLEASE G, MITOCHONDRIAL"/>
    <property type="match status" value="1"/>
</dbReference>
<dbReference type="PANTHER" id="PTHR13966">
    <property type="entry name" value="ENDONUCLEASE RELATED"/>
    <property type="match status" value="1"/>
</dbReference>
<protein>
    <submittedName>
        <fullName evidence="5">DNA/RNA non-specific endonuclease</fullName>
    </submittedName>
</protein>
<dbReference type="InterPro" id="IPR040255">
    <property type="entry name" value="Non-specific_endonuclease"/>
</dbReference>
<dbReference type="GO" id="GO:0016787">
    <property type="term" value="F:hydrolase activity"/>
    <property type="evidence" value="ECO:0007669"/>
    <property type="project" value="InterPro"/>
</dbReference>
<evidence type="ECO:0000259" key="4">
    <source>
        <dbReference type="SMART" id="SM00892"/>
    </source>
</evidence>
<dbReference type="SMART" id="SM00892">
    <property type="entry name" value="Endonuclease_NS"/>
    <property type="match status" value="1"/>
</dbReference>
<evidence type="ECO:0000256" key="1">
    <source>
        <dbReference type="PIRSR" id="PIRSR640255-1"/>
    </source>
</evidence>
<dbReference type="InterPro" id="IPR020821">
    <property type="entry name" value="ENPP1-3/EXOG-like_nuc-like"/>
</dbReference>
<dbReference type="InterPro" id="IPR044929">
    <property type="entry name" value="DNA/RNA_non-sp_Endonuclease_sf"/>
</dbReference>
<organism evidence="5">
    <name type="scientific">Candidatus Moduliflexus flocculans</name>
    <dbReference type="NCBI Taxonomy" id="1499966"/>
    <lineage>
        <taxon>Bacteria</taxon>
        <taxon>Candidatus Moduliflexota</taxon>
        <taxon>Candidatus Moduliflexia</taxon>
        <taxon>Candidatus Moduliflexales</taxon>
        <taxon>Candidatus Moduliflexaceae</taxon>
    </lineage>
</organism>
<dbReference type="HOGENOM" id="CLU_055174_2_2_0"/>
<feature type="active site" description="Proton acceptor" evidence="1">
    <location>
        <position position="147"/>
    </location>
</feature>
<keyword evidence="5" id="KW-0255">Endonuclease</keyword>
<dbReference type="SUPFAM" id="SSF54060">
    <property type="entry name" value="His-Me finger endonucleases"/>
    <property type="match status" value="1"/>
</dbReference>
<dbReference type="SMART" id="SM00477">
    <property type="entry name" value="NUC"/>
    <property type="match status" value="1"/>
</dbReference>
<keyword evidence="6" id="KW-1185">Reference proteome</keyword>
<gene>
    <name evidence="5" type="ORF">U14_04792</name>
</gene>
<keyword evidence="5" id="KW-0540">Nuclease</keyword>
<evidence type="ECO:0000256" key="2">
    <source>
        <dbReference type="PIRSR" id="PIRSR640255-2"/>
    </source>
</evidence>
<dbReference type="GO" id="GO:0046872">
    <property type="term" value="F:metal ion binding"/>
    <property type="evidence" value="ECO:0007669"/>
    <property type="project" value="UniProtKB-KW"/>
</dbReference>
<dbReference type="Pfam" id="PF01223">
    <property type="entry name" value="Endonuclease_NS"/>
    <property type="match status" value="1"/>
</dbReference>
<dbReference type="Gene3D" id="3.40.570.10">
    <property type="entry name" value="Extracellular Endonuclease, subunit A"/>
    <property type="match status" value="1"/>
</dbReference>
<feature type="domain" description="ENPP1-3/EXOG-like endonuclease/phosphodiesterase" evidence="3">
    <location>
        <begin position="85"/>
        <end position="275"/>
    </location>
</feature>
<evidence type="ECO:0000313" key="5">
    <source>
        <dbReference type="EMBL" id="GAK53527.1"/>
    </source>
</evidence>
<accession>A0A0S6W170</accession>
<dbReference type="STRING" id="1499966.U14_04792"/>
<dbReference type="GO" id="GO:0003676">
    <property type="term" value="F:nucleic acid binding"/>
    <property type="evidence" value="ECO:0007669"/>
    <property type="project" value="InterPro"/>
</dbReference>
<evidence type="ECO:0000313" key="6">
    <source>
        <dbReference type="Proteomes" id="UP000030700"/>
    </source>
</evidence>
<dbReference type="InterPro" id="IPR001604">
    <property type="entry name" value="Endo_G_ENPP1-like_dom"/>
</dbReference>
<proteinExistence type="predicted"/>
<dbReference type="EMBL" id="DF820459">
    <property type="protein sequence ID" value="GAK53527.1"/>
    <property type="molecule type" value="Genomic_DNA"/>
</dbReference>
<dbReference type="GO" id="GO:0004519">
    <property type="term" value="F:endonuclease activity"/>
    <property type="evidence" value="ECO:0007669"/>
    <property type="project" value="UniProtKB-KW"/>
</dbReference>
<evidence type="ECO:0000259" key="3">
    <source>
        <dbReference type="SMART" id="SM00477"/>
    </source>
</evidence>
<dbReference type="AlphaFoldDB" id="A0A0S6W170"/>
<keyword evidence="2" id="KW-0479">Metal-binding</keyword>
<name>A0A0S6W170_9BACT</name>
<dbReference type="CDD" id="cd00091">
    <property type="entry name" value="NUC"/>
    <property type="match status" value="1"/>
</dbReference>